<gene>
    <name evidence="1" type="ORF">EV421DRAFT_1729450</name>
</gene>
<name>A0AA39KBR7_9AGAR</name>
<keyword evidence="2" id="KW-1185">Reference proteome</keyword>
<sequence length="200" mass="22602">MASPQSHHTRLNLTSFPHCGWRRATNKVLGRHIGQLERGIWIHEKAKFSLLLGEPQDISFRADWVNAVGRINGATSQIASGATIQSCVHTENQSTQIRFGASVFQPLDVTANMLDNIIQSWVVDPEHQVGLDQLKKTHQIDCLRVFDVDDKPVPPRDVVLVLKGAMVEVHFSMRHWAIYHNKELAKHVFSCTINQICILK</sequence>
<dbReference type="AlphaFoldDB" id="A0AA39KBR7"/>
<dbReference type="EMBL" id="JAUEPT010000001">
    <property type="protein sequence ID" value="KAK0456926.1"/>
    <property type="molecule type" value="Genomic_DNA"/>
</dbReference>
<dbReference type="Proteomes" id="UP001175226">
    <property type="component" value="Unassembled WGS sequence"/>
</dbReference>
<organism evidence="1 2">
    <name type="scientific">Armillaria borealis</name>
    <dbReference type="NCBI Taxonomy" id="47425"/>
    <lineage>
        <taxon>Eukaryota</taxon>
        <taxon>Fungi</taxon>
        <taxon>Dikarya</taxon>
        <taxon>Basidiomycota</taxon>
        <taxon>Agaricomycotina</taxon>
        <taxon>Agaricomycetes</taxon>
        <taxon>Agaricomycetidae</taxon>
        <taxon>Agaricales</taxon>
        <taxon>Marasmiineae</taxon>
        <taxon>Physalacriaceae</taxon>
        <taxon>Armillaria</taxon>
    </lineage>
</organism>
<comment type="caution">
    <text evidence="1">The sequence shown here is derived from an EMBL/GenBank/DDBJ whole genome shotgun (WGS) entry which is preliminary data.</text>
</comment>
<evidence type="ECO:0000313" key="1">
    <source>
        <dbReference type="EMBL" id="KAK0456926.1"/>
    </source>
</evidence>
<evidence type="ECO:0000313" key="2">
    <source>
        <dbReference type="Proteomes" id="UP001175226"/>
    </source>
</evidence>
<accession>A0AA39KBR7</accession>
<proteinExistence type="predicted"/>
<protein>
    <submittedName>
        <fullName evidence="1">Uncharacterized protein</fullName>
    </submittedName>
</protein>
<reference evidence="1" key="1">
    <citation type="submission" date="2023-06" db="EMBL/GenBank/DDBJ databases">
        <authorList>
            <consortium name="Lawrence Berkeley National Laboratory"/>
            <person name="Ahrendt S."/>
            <person name="Sahu N."/>
            <person name="Indic B."/>
            <person name="Wong-Bajracharya J."/>
            <person name="Merenyi Z."/>
            <person name="Ke H.-M."/>
            <person name="Monk M."/>
            <person name="Kocsube S."/>
            <person name="Drula E."/>
            <person name="Lipzen A."/>
            <person name="Balint B."/>
            <person name="Henrissat B."/>
            <person name="Andreopoulos B."/>
            <person name="Martin F.M."/>
            <person name="Harder C.B."/>
            <person name="Rigling D."/>
            <person name="Ford K.L."/>
            <person name="Foster G.D."/>
            <person name="Pangilinan J."/>
            <person name="Papanicolaou A."/>
            <person name="Barry K."/>
            <person name="LaButti K."/>
            <person name="Viragh M."/>
            <person name="Koriabine M."/>
            <person name="Yan M."/>
            <person name="Riley R."/>
            <person name="Champramary S."/>
            <person name="Plett K.L."/>
            <person name="Tsai I.J."/>
            <person name="Slot J."/>
            <person name="Sipos G."/>
            <person name="Plett J."/>
            <person name="Nagy L.G."/>
            <person name="Grigoriev I.V."/>
        </authorList>
    </citation>
    <scope>NUCLEOTIDE SEQUENCE</scope>
    <source>
        <strain evidence="1">FPL87.14</strain>
    </source>
</reference>